<gene>
    <name evidence="1" type="ordered locus">Npun_R4877</name>
</gene>
<dbReference type="EMBL" id="CP001037">
    <property type="protein sequence ID" value="ACC83223.1"/>
    <property type="molecule type" value="Genomic_DNA"/>
</dbReference>
<evidence type="ECO:0000313" key="2">
    <source>
        <dbReference type="Proteomes" id="UP000001191"/>
    </source>
</evidence>
<reference evidence="1 2" key="2">
    <citation type="journal article" date="2013" name="Plant Physiol.">
        <title>A Nostoc punctiforme Sugar Transporter Necessary to Establish a Cyanobacterium-Plant Symbiosis.</title>
        <authorList>
            <person name="Ekman M."/>
            <person name="Picossi S."/>
            <person name="Campbell E.L."/>
            <person name="Meeks J.C."/>
            <person name="Flores E."/>
        </authorList>
    </citation>
    <scope>NUCLEOTIDE SEQUENCE [LARGE SCALE GENOMIC DNA]</scope>
    <source>
        <strain evidence="2">ATCC 29133 / PCC 73102</strain>
    </source>
</reference>
<keyword evidence="2" id="KW-1185">Reference proteome</keyword>
<name>B2J071_NOSP7</name>
<protein>
    <submittedName>
        <fullName evidence="1">Uncharacterized protein</fullName>
    </submittedName>
</protein>
<dbReference type="EnsemblBacteria" id="ACC83223">
    <property type="protein sequence ID" value="ACC83223"/>
    <property type="gene ID" value="Npun_R4877"/>
</dbReference>
<reference evidence="2" key="1">
    <citation type="submission" date="2008-04" db="EMBL/GenBank/DDBJ databases">
        <title>Complete sequence of chromosome of Nostoc punctiforme ATCC 29133.</title>
        <authorList>
            <consortium name="US DOE Joint Genome Institute"/>
            <person name="Copeland A."/>
            <person name="Lucas S."/>
            <person name="Lapidus A."/>
            <person name="Glavina del Rio T."/>
            <person name="Dalin E."/>
            <person name="Tice H."/>
            <person name="Pitluck S."/>
            <person name="Chain P."/>
            <person name="Malfatti S."/>
            <person name="Shin M."/>
            <person name="Vergez L."/>
            <person name="Schmutz J."/>
            <person name="Larimer F."/>
            <person name="Land M."/>
            <person name="Hauser L."/>
            <person name="Kyrpides N."/>
            <person name="Kim E."/>
            <person name="Meeks J.C."/>
            <person name="Elhai J."/>
            <person name="Campbell E.L."/>
            <person name="Thiel T."/>
            <person name="Longmire J."/>
            <person name="Potts M."/>
            <person name="Atlas R."/>
        </authorList>
    </citation>
    <scope>NUCLEOTIDE SEQUENCE [LARGE SCALE GENOMIC DNA]</scope>
    <source>
        <strain evidence="2">ATCC 29133 / PCC 73102</strain>
    </source>
</reference>
<sequence length="152" mass="17251">MLDTVVTNNLENNSLSIQAKNSDFKTIVTNLNADKKGLDVNEIIDAIKTVIVESIDLKITTWVAESSDQQQNDIEAAKPGNRIYTRINLVSGDIQNEIGSQFTDSGPYKEIREFHLTQIRDGREIIHKNIESVEKLYGFFMEIVKNHKKSEL</sequence>
<proteinExistence type="predicted"/>
<accession>B2J071</accession>
<dbReference type="OrthoDB" id="463174at2"/>
<dbReference type="PhylomeDB" id="B2J071"/>
<dbReference type="HOGENOM" id="CLU_1720456_0_0_3"/>
<dbReference type="RefSeq" id="WP_012411179.1">
    <property type="nucleotide sequence ID" value="NC_010628.1"/>
</dbReference>
<dbReference type="KEGG" id="npu:Npun_R4877"/>
<dbReference type="eggNOG" id="ENOG5032WJ3">
    <property type="taxonomic scope" value="Bacteria"/>
</dbReference>
<evidence type="ECO:0000313" key="1">
    <source>
        <dbReference type="EMBL" id="ACC83223.1"/>
    </source>
</evidence>
<dbReference type="Proteomes" id="UP000001191">
    <property type="component" value="Chromosome"/>
</dbReference>
<dbReference type="AlphaFoldDB" id="B2J071"/>
<organism evidence="1 2">
    <name type="scientific">Nostoc punctiforme (strain ATCC 29133 / PCC 73102)</name>
    <dbReference type="NCBI Taxonomy" id="63737"/>
    <lineage>
        <taxon>Bacteria</taxon>
        <taxon>Bacillati</taxon>
        <taxon>Cyanobacteriota</taxon>
        <taxon>Cyanophyceae</taxon>
        <taxon>Nostocales</taxon>
        <taxon>Nostocaceae</taxon>
        <taxon>Nostoc</taxon>
    </lineage>
</organism>
<dbReference type="STRING" id="63737.Npun_R4877"/>